<organism evidence="1">
    <name type="scientific">Anguilla anguilla</name>
    <name type="common">European freshwater eel</name>
    <name type="synonym">Muraena anguilla</name>
    <dbReference type="NCBI Taxonomy" id="7936"/>
    <lineage>
        <taxon>Eukaryota</taxon>
        <taxon>Metazoa</taxon>
        <taxon>Chordata</taxon>
        <taxon>Craniata</taxon>
        <taxon>Vertebrata</taxon>
        <taxon>Euteleostomi</taxon>
        <taxon>Actinopterygii</taxon>
        <taxon>Neopterygii</taxon>
        <taxon>Teleostei</taxon>
        <taxon>Anguilliformes</taxon>
        <taxon>Anguillidae</taxon>
        <taxon>Anguilla</taxon>
    </lineage>
</organism>
<protein>
    <submittedName>
        <fullName evidence="1">Uncharacterized protein</fullName>
    </submittedName>
</protein>
<reference evidence="1" key="2">
    <citation type="journal article" date="2015" name="Fish Shellfish Immunol.">
        <title>Early steps in the European eel (Anguilla anguilla)-Vibrio vulnificus interaction in the gills: Role of the RtxA13 toxin.</title>
        <authorList>
            <person name="Callol A."/>
            <person name="Pajuelo D."/>
            <person name="Ebbesson L."/>
            <person name="Teles M."/>
            <person name="MacKenzie S."/>
            <person name="Amaro C."/>
        </authorList>
    </citation>
    <scope>NUCLEOTIDE SEQUENCE</scope>
</reference>
<name>A0A0E9SMY2_ANGAN</name>
<evidence type="ECO:0000313" key="1">
    <source>
        <dbReference type="EMBL" id="JAH42686.1"/>
    </source>
</evidence>
<sequence length="24" mass="2671">MASRRLGWCHKARIAELAGINSTE</sequence>
<accession>A0A0E9SMY2</accession>
<reference evidence="1" key="1">
    <citation type="submission" date="2014-11" db="EMBL/GenBank/DDBJ databases">
        <authorList>
            <person name="Amaro Gonzalez C."/>
        </authorList>
    </citation>
    <scope>NUCLEOTIDE SEQUENCE</scope>
</reference>
<dbReference type="EMBL" id="GBXM01065891">
    <property type="protein sequence ID" value="JAH42686.1"/>
    <property type="molecule type" value="Transcribed_RNA"/>
</dbReference>
<proteinExistence type="predicted"/>
<dbReference type="AlphaFoldDB" id="A0A0E9SMY2"/>